<evidence type="ECO:0000256" key="4">
    <source>
        <dbReference type="ARBA" id="ARBA00022475"/>
    </source>
</evidence>
<evidence type="ECO:0000313" key="10">
    <source>
        <dbReference type="EMBL" id="GAA1540858.1"/>
    </source>
</evidence>
<sequence length="256" mass="26377">MKDLANAVGIGAALGVIMLANILEGGSPASLFLLPPMLLVFGGTLCVAVAGGTMSDARNAVTSVRTALFGKVASSADVVPVIVSLSDAARREGMLALEGRVADIDDPFLVKGVTLAVDGVDPDELRDILEAELHAKKAVDKHSAKFFTDAGGYAPTIGIVGTVMSLVHVLENLADPGALGHSIAAAFLATLWGVLSANVLWLPIAARLKRLSELECTRMEIVIEGVAAVQAGANPRVVAQKLKSLLPVQEQVGEAA</sequence>
<keyword evidence="10" id="KW-0282">Flagellum</keyword>
<keyword evidence="10" id="KW-0969">Cilium</keyword>
<feature type="transmembrane region" description="Helical" evidence="8">
    <location>
        <begin position="7"/>
        <end position="23"/>
    </location>
</feature>
<dbReference type="PROSITE" id="PS01307">
    <property type="entry name" value="MOTA"/>
    <property type="match status" value="1"/>
</dbReference>
<feature type="transmembrane region" description="Helical" evidence="8">
    <location>
        <begin position="182"/>
        <end position="202"/>
    </location>
</feature>
<keyword evidence="4" id="KW-1003">Cell membrane</keyword>
<dbReference type="Proteomes" id="UP001500842">
    <property type="component" value="Unassembled WGS sequence"/>
</dbReference>
<evidence type="ECO:0000256" key="7">
    <source>
        <dbReference type="ARBA" id="ARBA00023136"/>
    </source>
</evidence>
<evidence type="ECO:0000259" key="9">
    <source>
        <dbReference type="Pfam" id="PF01618"/>
    </source>
</evidence>
<name>A0ABN2BHS6_9ACTN</name>
<keyword evidence="7 8" id="KW-0472">Membrane</keyword>
<feature type="transmembrane region" description="Helical" evidence="8">
    <location>
        <begin position="150"/>
        <end position="170"/>
    </location>
</feature>
<evidence type="ECO:0000256" key="1">
    <source>
        <dbReference type="ARBA" id="ARBA00004651"/>
    </source>
</evidence>
<keyword evidence="5 8" id="KW-0812">Transmembrane</keyword>
<evidence type="ECO:0000256" key="3">
    <source>
        <dbReference type="ARBA" id="ARBA00022448"/>
    </source>
</evidence>
<proteinExistence type="inferred from homology"/>
<dbReference type="InterPro" id="IPR047055">
    <property type="entry name" value="MotA-like"/>
</dbReference>
<comment type="subcellular location">
    <subcellularLocation>
        <location evidence="1">Cell membrane</location>
        <topology evidence="1">Multi-pass membrane protein</topology>
    </subcellularLocation>
</comment>
<protein>
    <submittedName>
        <fullName evidence="10">Flagellar motor protein</fullName>
    </submittedName>
</protein>
<dbReference type="EMBL" id="BAAAOR010000038">
    <property type="protein sequence ID" value="GAA1540858.1"/>
    <property type="molecule type" value="Genomic_DNA"/>
</dbReference>
<evidence type="ECO:0000256" key="2">
    <source>
        <dbReference type="ARBA" id="ARBA00008038"/>
    </source>
</evidence>
<keyword evidence="11" id="KW-1185">Reference proteome</keyword>
<dbReference type="Pfam" id="PF01618">
    <property type="entry name" value="MotA_ExbB"/>
    <property type="match status" value="1"/>
</dbReference>
<dbReference type="PANTHER" id="PTHR30433:SF3">
    <property type="entry name" value="MOTILITY PROTEIN A"/>
    <property type="match status" value="1"/>
</dbReference>
<evidence type="ECO:0000313" key="11">
    <source>
        <dbReference type="Proteomes" id="UP001500842"/>
    </source>
</evidence>
<comment type="caution">
    <text evidence="10">The sequence shown here is derived from an EMBL/GenBank/DDBJ whole genome shotgun (WGS) entry which is preliminary data.</text>
</comment>
<gene>
    <name evidence="10" type="ORF">GCM10009788_49540</name>
</gene>
<keyword evidence="3" id="KW-0813">Transport</keyword>
<keyword evidence="10" id="KW-0966">Cell projection</keyword>
<evidence type="ECO:0000256" key="5">
    <source>
        <dbReference type="ARBA" id="ARBA00022692"/>
    </source>
</evidence>
<dbReference type="InterPro" id="IPR000540">
    <property type="entry name" value="Flag_MotA_CS"/>
</dbReference>
<dbReference type="InterPro" id="IPR002898">
    <property type="entry name" value="MotA_ExbB_proton_chnl"/>
</dbReference>
<feature type="transmembrane region" description="Helical" evidence="8">
    <location>
        <begin position="29"/>
        <end position="50"/>
    </location>
</feature>
<feature type="domain" description="MotA/TolQ/ExbB proton channel" evidence="9">
    <location>
        <begin position="103"/>
        <end position="220"/>
    </location>
</feature>
<reference evidence="10 11" key="1">
    <citation type="journal article" date="2019" name="Int. J. Syst. Evol. Microbiol.">
        <title>The Global Catalogue of Microorganisms (GCM) 10K type strain sequencing project: providing services to taxonomists for standard genome sequencing and annotation.</title>
        <authorList>
            <consortium name="The Broad Institute Genomics Platform"/>
            <consortium name="The Broad Institute Genome Sequencing Center for Infectious Disease"/>
            <person name="Wu L."/>
            <person name="Ma J."/>
        </authorList>
    </citation>
    <scope>NUCLEOTIDE SEQUENCE [LARGE SCALE GENOMIC DNA]</scope>
    <source>
        <strain evidence="10 11">JCM 14942</strain>
    </source>
</reference>
<dbReference type="RefSeq" id="WP_141006224.1">
    <property type="nucleotide sequence ID" value="NZ_BAAAOR010000038.1"/>
</dbReference>
<comment type="similarity">
    <text evidence="2">Belongs to the MotA family.</text>
</comment>
<organism evidence="10 11">
    <name type="scientific">Nocardioides humi</name>
    <dbReference type="NCBI Taxonomy" id="449461"/>
    <lineage>
        <taxon>Bacteria</taxon>
        <taxon>Bacillati</taxon>
        <taxon>Actinomycetota</taxon>
        <taxon>Actinomycetes</taxon>
        <taxon>Propionibacteriales</taxon>
        <taxon>Nocardioidaceae</taxon>
        <taxon>Nocardioides</taxon>
    </lineage>
</organism>
<dbReference type="PANTHER" id="PTHR30433">
    <property type="entry name" value="CHEMOTAXIS PROTEIN MOTA"/>
    <property type="match status" value="1"/>
</dbReference>
<evidence type="ECO:0000256" key="8">
    <source>
        <dbReference type="SAM" id="Phobius"/>
    </source>
</evidence>
<evidence type="ECO:0000256" key="6">
    <source>
        <dbReference type="ARBA" id="ARBA00022989"/>
    </source>
</evidence>
<accession>A0ABN2BHS6</accession>
<keyword evidence="6 8" id="KW-1133">Transmembrane helix</keyword>